<sequence>MAFSFDHPTDMEFQQVSLPTSGTSTPELPVDPTPCAKLEVPKTDIQRYTLIVKGHENMILSLRQSNAQGEHGPTFVEMTKQLTYYENLLEKPVSVSLALSLIAIPLSALPTRHQLVLP</sequence>
<dbReference type="OrthoDB" id="10397729at2759"/>
<comment type="caution">
    <text evidence="2">The sequence shown here is derived from an EMBL/GenBank/DDBJ whole genome shotgun (WGS) entry which is preliminary data.</text>
</comment>
<name>A0A8X6JBZ2_TRICU</name>
<evidence type="ECO:0000313" key="2">
    <source>
        <dbReference type="EMBL" id="GFR19448.1"/>
    </source>
</evidence>
<dbReference type="EMBL" id="BMAO01007923">
    <property type="protein sequence ID" value="GFR19448.1"/>
    <property type="molecule type" value="Genomic_DNA"/>
</dbReference>
<dbReference type="Proteomes" id="UP000887116">
    <property type="component" value="Unassembled WGS sequence"/>
</dbReference>
<protein>
    <submittedName>
        <fullName evidence="2">Uncharacterized protein</fullName>
    </submittedName>
</protein>
<feature type="region of interest" description="Disordered" evidence="1">
    <location>
        <begin position="16"/>
        <end position="35"/>
    </location>
</feature>
<dbReference type="AlphaFoldDB" id="A0A8X6JBZ2"/>
<accession>A0A8X6JBZ2</accession>
<evidence type="ECO:0000256" key="1">
    <source>
        <dbReference type="SAM" id="MobiDB-lite"/>
    </source>
</evidence>
<keyword evidence="3" id="KW-1185">Reference proteome</keyword>
<proteinExistence type="predicted"/>
<reference evidence="2" key="1">
    <citation type="submission" date="2020-07" db="EMBL/GenBank/DDBJ databases">
        <title>Multicomponent nature underlies the extraordinary mechanical properties of spider dragline silk.</title>
        <authorList>
            <person name="Kono N."/>
            <person name="Nakamura H."/>
            <person name="Mori M."/>
            <person name="Yoshida Y."/>
            <person name="Ohtoshi R."/>
            <person name="Malay A.D."/>
            <person name="Moran D.A.P."/>
            <person name="Tomita M."/>
            <person name="Numata K."/>
            <person name="Arakawa K."/>
        </authorList>
    </citation>
    <scope>NUCLEOTIDE SEQUENCE</scope>
</reference>
<organism evidence="2 3">
    <name type="scientific">Trichonephila clavata</name>
    <name type="common">Joro spider</name>
    <name type="synonym">Nephila clavata</name>
    <dbReference type="NCBI Taxonomy" id="2740835"/>
    <lineage>
        <taxon>Eukaryota</taxon>
        <taxon>Metazoa</taxon>
        <taxon>Ecdysozoa</taxon>
        <taxon>Arthropoda</taxon>
        <taxon>Chelicerata</taxon>
        <taxon>Arachnida</taxon>
        <taxon>Araneae</taxon>
        <taxon>Araneomorphae</taxon>
        <taxon>Entelegynae</taxon>
        <taxon>Araneoidea</taxon>
        <taxon>Nephilidae</taxon>
        <taxon>Trichonephila</taxon>
    </lineage>
</organism>
<feature type="compositionally biased region" description="Polar residues" evidence="1">
    <location>
        <begin position="16"/>
        <end position="26"/>
    </location>
</feature>
<gene>
    <name evidence="2" type="ORF">TNCT_531011</name>
</gene>
<evidence type="ECO:0000313" key="3">
    <source>
        <dbReference type="Proteomes" id="UP000887116"/>
    </source>
</evidence>